<comment type="caution">
    <text evidence="1">The sequence shown here is derived from an EMBL/GenBank/DDBJ whole genome shotgun (WGS) entry which is preliminary data.</text>
</comment>
<protein>
    <submittedName>
        <fullName evidence="1">Uncharacterized protein</fullName>
    </submittedName>
</protein>
<reference evidence="1" key="1">
    <citation type="journal article" date="2014" name="Front. Microbiol.">
        <title>High frequency of phylogenetically diverse reductive dehalogenase-homologous genes in deep subseafloor sedimentary metagenomes.</title>
        <authorList>
            <person name="Kawai M."/>
            <person name="Futagami T."/>
            <person name="Toyoda A."/>
            <person name="Takaki Y."/>
            <person name="Nishi S."/>
            <person name="Hori S."/>
            <person name="Arai W."/>
            <person name="Tsubouchi T."/>
            <person name="Morono Y."/>
            <person name="Uchiyama I."/>
            <person name="Ito T."/>
            <person name="Fujiyama A."/>
            <person name="Inagaki F."/>
            <person name="Takami H."/>
        </authorList>
    </citation>
    <scope>NUCLEOTIDE SEQUENCE</scope>
    <source>
        <strain evidence="1">Expedition CK06-06</strain>
    </source>
</reference>
<organism evidence="1">
    <name type="scientific">marine sediment metagenome</name>
    <dbReference type="NCBI Taxonomy" id="412755"/>
    <lineage>
        <taxon>unclassified sequences</taxon>
        <taxon>metagenomes</taxon>
        <taxon>ecological metagenomes</taxon>
    </lineage>
</organism>
<feature type="non-terminal residue" evidence="1">
    <location>
        <position position="30"/>
    </location>
</feature>
<sequence length="30" mass="3385">MGDDCRRSYITCDIDNGAGHIQDAFHTKDE</sequence>
<name>X1EF38_9ZZZZ</name>
<accession>X1EF38</accession>
<dbReference type="AlphaFoldDB" id="X1EF38"/>
<gene>
    <name evidence="1" type="ORF">S03H2_21729</name>
</gene>
<evidence type="ECO:0000313" key="1">
    <source>
        <dbReference type="EMBL" id="GAH31896.1"/>
    </source>
</evidence>
<proteinExistence type="predicted"/>
<dbReference type="EMBL" id="BARU01011602">
    <property type="protein sequence ID" value="GAH31896.1"/>
    <property type="molecule type" value="Genomic_DNA"/>
</dbReference>